<dbReference type="eggNOG" id="KOG1426">
    <property type="taxonomic scope" value="Eukaryota"/>
</dbReference>
<feature type="repeat" description="WD" evidence="11">
    <location>
        <begin position="2993"/>
        <end position="3034"/>
    </location>
</feature>
<dbReference type="InterPro" id="IPR043136">
    <property type="entry name" value="B30.2/SPRY_sf"/>
</dbReference>
<evidence type="ECO:0000313" key="16">
    <source>
        <dbReference type="Ensembl" id="ENSONIP00000009675.2"/>
    </source>
</evidence>
<evidence type="ECO:0000256" key="9">
    <source>
        <dbReference type="ARBA" id="ARBA00022786"/>
    </source>
</evidence>
<dbReference type="Ensembl" id="ENSONIT00000009681.2">
    <property type="protein sequence ID" value="ENSONIP00000009675.2"/>
    <property type="gene ID" value="ENSONIG00000007675.2"/>
</dbReference>
<dbReference type="PROSITE" id="PS50012">
    <property type="entry name" value="RCC1_3"/>
    <property type="match status" value="13"/>
</dbReference>
<dbReference type="SMART" id="SM00449">
    <property type="entry name" value="SPRY"/>
    <property type="match status" value="1"/>
</dbReference>
<feature type="repeat" description="RCC1" evidence="12">
    <location>
        <begin position="3379"/>
        <end position="3430"/>
    </location>
</feature>
<dbReference type="PROSITE" id="PS50082">
    <property type="entry name" value="WD_REPEATS_2"/>
    <property type="match status" value="1"/>
</dbReference>
<accession>I3JLD1</accession>
<keyword evidence="8" id="KW-0677">Repeat</keyword>
<comment type="subcellular location">
    <subcellularLocation>
        <location evidence="2">Cytoplasm</location>
    </subcellularLocation>
</comment>
<dbReference type="GO" id="GO:0005737">
    <property type="term" value="C:cytoplasm"/>
    <property type="evidence" value="ECO:0007669"/>
    <property type="project" value="UniProtKB-SubCell"/>
</dbReference>
<sequence length="4087" mass="448217">LATHVLLKWQEHFNSSWAAEDSLQTARRHGAATLYDKLLHNKEVVTLAQPVQELAGPRLPDFECESSASAEKEEYLSSLLRSQRWLAHRVLTQTSYTLGLHHRLVVLQRIYYALHSKYHDKFRVQLPSHSKDSGTECGQIEPASETFLPGGASKIKSGTDVLIEMGVRTGLSLLFSLLQQNWRYAASIHPESVLCNDVLNTASSVLTSLPPLSLANENKIPSVGLDCLAQVADFLKKTSVSSGNGGADPTGRRLALELLLGLAMQRGSLKFLLEWVEVALAASMSSSTPTLSSSSSSSLSSQQSVLKKDADGHCRLSQAALCLFEEVSEILLTSAPGTESNTVMVYVWGSNSSHQLAEGTLEKILLPKLTQGFSDAQMIEAGQYCTFSVSADGSVKACGKGSYGRLGLGDSNNQSMPKKLVLEPHRNIKKVSSSKGSDGHTLAITVEGEVFSWGDGEYGKLGHGNSATQKYPKIIQGPLLGKVVVCVSAGYRHSAAVTNDGELYTWGEGDFGRLGTHDSQSRNMPTLVKDISGVGQVACGSSHTIAVAQDGRTVWSFGGGDNGKLGHGDTNRVYRPKVVESLHGFIIRKVCAGSQSSLALTSAGQVFAWGCGSCLGCGSSETTALRPRLIEDLSITKIIDISCGDSHCLALSHENEVYAWGNNTMGQCGQGHTSTPISKPKKVLGLEGVSIQQITAGTSHSLAWTAVPTDRQLVAWHRPFCVDLEESTFTYLRNFLESYCDGISNDTPPAPFVCKRDHHHFILLCMKLLSIHLSLAHAGGTGAMVLGAQGRPLRNLLFRLIDTDMPDSIQQAVLNTLSIGASLLLPPLRERTELLLSLLPQGPQSLNVLSKGQRLQLDMVLSSLQDQSHVASLLGYSNFGEVTALGPPVTPLSVRQPSSSSSVDACDPLHLAEVLLRTLLLSIGFYTEQQFGELEKNSDKQLVGDSRGQMDPPSHFHQLLSGLHKHLLAHCYISSSPEDDSSVALLREHLYLLLPCATETLRRSTKLLKEIAPDKQIIKKLQVVLYNSVSGSLLCQVMYSLLLLPLGTVQPLLSHLLGLLEQLNDFNRLLPETVLLEEQELGCPLDLCWTCISLVLFACRWAWLLDLERSVALAVGRCLGGMLQGSPLSLQEKASEVWLSNVLFRNGLEMDFEQLDSSMTWLTEVVLLGSTDARLTELSLSEETRTLLELALGSSRGLAGGIWQKMEDYAHGKGTCACLCSFIQNPLFALGLPLCSLGIMKDAWDRLRQCISPSTTMSHYSNNTLPILNQVFHFVCGNLAHLSPCSVVFSPGQSCSLADPKSITFAILQQQQRAEMRLEALCQMSAFLSKMEEKSCESTASYQFPALLHSVQLQFLSGCFALGTQIIGSHTANYETQHYMVHLRPSLDTQRELQSAAHTFYQQVVRVLKQRVLFERKHPGSCQHLLLATMFALNFCYQPVDLVLVIKCGILEILSTLTNNSCVLINQGWFAATASGSMLLGGAVRLACARLLQILTVADLLPIDVSQALMEVMCEQLQNILYNFHQQQIAEMGTAGKTDVDSYTNLVGRANLEIMKGGYAENSKVVESQIADFLVFLRRVLSLRVMKRLSTFIRWIDPLMAIISHKCSLGSPRFQNLRTKLLTFHVLERLLPACSEPVHIEQIVKQLFQLLSVYMWEEPLSQSNHEEISSKSLEFILIKLQGYDECIPIGDFSFDPHKLMCCSLESGNILSHGSGGKGYGLATTAITSGCFIWKFYITKENRGNEGTCIGVSRWPVRDHNHHTTTDMWLYRAYSGNLYHGGELVRTLPSFTQGDTITCILDMEAHTVSFAKNDKEPKLAFESVVANELYPCVLFYSSNPGEKVALSDLQMRGMPSSLLPGDPLCSPRATVLLESTVQLLRRLHQCDQWSPHINQYIHTHLELIGPLLREDNSGNFSTGLSASHNEKEENDKDLTGDHTKDVLSHCRLLSEAKLAALCTEVWPVFALIGGVDGGLRAGGLCLHKPSGRRAILLGVLKEGSSLAKLQWEEADLSVSDTPIISLDPCDISCCDVTRLGGLKPTVLLDLIYLMGLLEEQGWLGAHVPPRRKYSGENIKEYLDKDMQDDVTWLTENERKKEQKDESVSSPSSTKDAAKIADLQELTSQAQPLQAFQTSKTDAFALELRALRVSYLLTGGLKSLTVIFSCEKLSDLLLVPKHEPPNSSGSSLSSPNCDQAKAGSKQWDESAELRSVLQYVVQSMVKWAVRHCPIKQTVSLADLERVQVMIYKGAVKGLQEDKESKGMSVFIHQTENRQKTLHRKYRMQNLHFNFPVVPADVAGDLDSQTIEVLASWMLEHPLTEEQQVAESPRPEGAPETPSPDGPETVQCPERPTSHTTESQMVKCELCNTLTLQFNNHIKRRHPGCGQSAARKGYDSTGAYVDVWFKGECGSNFPFYLLCSTCREKYLAANASNPNSKYERIKGLTSDLIGQMDSTSDDDWEMSHQDEYDTEKLTGLEDFGLLLRPLGLTEKKLVPDPIAFTEPDPLGALVYSSTFTKNQTSLSLGQQAVSLRDSHDRLKALRRVTSTAQILLAYSIVMRALSQTASSASVSSQSNGLESLGLADIRILVRLMTLAAGGRAHTCVDGRSSMRGLVTDGSNSTCLTFLTSAIGSVVSHSPTAYRELVEICTQDLMAAATGVNIGAISDPQQRACLNASLTAANPGAQQQRDYHDQTPPTFLVTQSLVSLLTEKSHHCYTPDKAEHETNGERETVWGSSSLTPSSLPHLSAKVGPLELANALAACVLSARLTSKHRQWAAQQLVQALAATGRDSSHRPQTYSDLAGDLRKCPLKRLEGHYNKVSHMRILFLLLFFCVLCKMCFVVSPQCVAWHSEDKAFAVGYPSGKILLSTTETYENEQPVDSVCSLKWDPTGHLLLCLGRSEVVKVLGRSGSSWVTLHNLFHTSTVNIAEWCPLPGRAPDPRLMLATYVGCQNGSVYVWTLPQGGTVVSLPSMLNSSLSQDRDTETKQDSAKCAFVLHGHIMAVKSLSFCSSGLALVSGGIGGLLNIWSLQDGSVLQTVTGLGSVVSTTWIPNMGVAACFGRSKDVLLICCTPDWINQNHVLASCRMVLRSQNISGLNRAPCLAVFLERLPLLLQEQYNYERTHVGAGDQLVHSAFLQSLASLTVGLSLEKHLCCYPHPPHHTYPDAHSCPPEWTWLVTYATTVRSAEAIASGTAFPEAFIVSEFQDVQDNQIAKALDNSKWSFRMDEQLMSWATSRPEDWQQGGKTEVYLWGNGRFGQLAGMGTNLKMPTLAPSLLQTQQVVCGQNCTFLLQSNGTVLAVGEGQYGRLGQGNSDDLYVPTIISALQGKVFPKGVRTSLRWSAFESLSVFLGGLIYNCLWAGYVVAQLLACGFRHSAVVTADGKLFTFGSGESGRLGQRSTSNKMLPERVAALEGYHVGQVSCGLSHTLVLSLDGMVVWAFGDGDHGKLGTGSSTAKYYPQKVEQLCNKRIKKVCCGTQFSVVLACDGHVYTFGQDRMIGLPDSMLKNKSCPQVVPSLEGLFIEDIAVGCEHVLAMSSTGDVYAWGCNTDGQLGLGHTNPVKEPTLVTALQGKNIRQISAGRCHSSAWTTPSTSMKNSGGSGNFQLGLPQSVPPQYTTLKDCSPDVLSMRLRVLYHFSDLMYKSWRLLNLDTKNPVSTSRYNSGTTAIIRGELRGLLSPKVNTLPLVRSIGRTMTQGKTYGPQITVKRISTRGRSTKPIFVQIAKQVVSLNPLELRLPSRAWKVKLVGEGADDAGGVFDDTITEMCQELQSGVVDLLIHTPNSFADVGSNTDRFLLNPAAHSDDHMVQFRFLGILMAVAIRTKKPLDLHLAPWVWKQLCSMPLGGADLEEVDLLTYRNLQGILHLENSGITEDNFHVMIPLDSFVAHSADGRLVPVVPGGQNISLTFGNRTEYVERALEYRLHEMDSQVAAVREGMSTIIPVPLLSLLTAQQLEQLVCGLPEVSVEMLKKLVRYRDITESHQLICWFWQSLEEFTNEERVLFLRFISGRSRLPSNLADITQKFQIIKVDRPINGLPTAQTCFFLLRLPPYTSQAILAERLRYSIHNCPSIDMDNYMLTHNTDPADSSDTED</sequence>
<evidence type="ECO:0000256" key="7">
    <source>
        <dbReference type="ARBA" id="ARBA00022679"/>
    </source>
</evidence>
<feature type="domain" description="B30.2/SPRY" evidence="14">
    <location>
        <begin position="1660"/>
        <end position="1850"/>
    </location>
</feature>
<dbReference type="Gene3D" id="2.60.120.920">
    <property type="match status" value="1"/>
</dbReference>
<dbReference type="InterPro" id="IPR035983">
    <property type="entry name" value="Hect_E3_ubiquitin_ligase"/>
</dbReference>
<keyword evidence="6" id="KW-0597">Phosphoprotein</keyword>
<evidence type="ECO:0000259" key="14">
    <source>
        <dbReference type="PROSITE" id="PS50188"/>
    </source>
</evidence>
<dbReference type="CDD" id="cd12881">
    <property type="entry name" value="SPRY_HERC1"/>
    <property type="match status" value="1"/>
</dbReference>
<dbReference type="SUPFAM" id="SSF50978">
    <property type="entry name" value="WD40 repeat-like"/>
    <property type="match status" value="1"/>
</dbReference>
<dbReference type="Pfam" id="PF00415">
    <property type="entry name" value="RCC1"/>
    <property type="match status" value="2"/>
</dbReference>
<evidence type="ECO:0000256" key="13">
    <source>
        <dbReference type="SAM" id="MobiDB-lite"/>
    </source>
</evidence>
<evidence type="ECO:0000256" key="3">
    <source>
        <dbReference type="ARBA" id="ARBA00004906"/>
    </source>
</evidence>
<dbReference type="InterPro" id="IPR036322">
    <property type="entry name" value="WD40_repeat_dom_sf"/>
</dbReference>
<feature type="domain" description="HECT" evidence="15">
    <location>
        <begin position="3727"/>
        <end position="4074"/>
    </location>
</feature>
<evidence type="ECO:0000256" key="2">
    <source>
        <dbReference type="ARBA" id="ARBA00004496"/>
    </source>
</evidence>
<dbReference type="PROSITE" id="PS50188">
    <property type="entry name" value="B302_SPRY"/>
    <property type="match status" value="1"/>
</dbReference>
<feature type="repeat" description="RCC1" evidence="12">
    <location>
        <begin position="393"/>
        <end position="447"/>
    </location>
</feature>
<evidence type="ECO:0000259" key="15">
    <source>
        <dbReference type="PROSITE" id="PS50237"/>
    </source>
</evidence>
<dbReference type="PROSITE" id="PS50237">
    <property type="entry name" value="HECT"/>
    <property type="match status" value="1"/>
</dbReference>
<gene>
    <name evidence="16" type="primary">LOC102078309</name>
</gene>
<proteinExistence type="predicted"/>
<dbReference type="PRINTS" id="PR00633">
    <property type="entry name" value="RCCNDNSATION"/>
</dbReference>
<dbReference type="SMART" id="SM00119">
    <property type="entry name" value="HECTc"/>
    <property type="match status" value="1"/>
</dbReference>
<feature type="repeat" description="RCC1" evidence="12">
    <location>
        <begin position="552"/>
        <end position="603"/>
    </location>
</feature>
<comment type="catalytic activity">
    <reaction evidence="1">
        <text>S-ubiquitinyl-[E2 ubiquitin-conjugating enzyme]-L-cysteine + [acceptor protein]-L-lysine = [E2 ubiquitin-conjugating enzyme]-L-cysteine + N(6)-ubiquitinyl-[acceptor protein]-L-lysine.</text>
        <dbReference type="EC" id="2.3.2.26"/>
    </reaction>
</comment>
<evidence type="ECO:0000313" key="17">
    <source>
        <dbReference type="Proteomes" id="UP000005207"/>
    </source>
</evidence>
<dbReference type="HOGENOM" id="CLU_004066_1_0_1"/>
<keyword evidence="17" id="KW-1185">Reference proteome</keyword>
<evidence type="ECO:0000256" key="1">
    <source>
        <dbReference type="ARBA" id="ARBA00000885"/>
    </source>
</evidence>
<dbReference type="Gene3D" id="2.130.10.10">
    <property type="entry name" value="YVTN repeat-like/Quinoprotein amine dehydrogenase"/>
    <property type="match status" value="1"/>
</dbReference>
<dbReference type="SUPFAM" id="SSF50985">
    <property type="entry name" value="RCC1/BLIP-II"/>
    <property type="match status" value="2"/>
</dbReference>
<feature type="region of interest" description="Disordered" evidence="13">
    <location>
        <begin position="1914"/>
        <end position="1935"/>
    </location>
</feature>
<feature type="compositionally biased region" description="Basic and acidic residues" evidence="13">
    <location>
        <begin position="1923"/>
        <end position="1935"/>
    </location>
</feature>
<feature type="region of interest" description="Disordered" evidence="13">
    <location>
        <begin position="2318"/>
        <end position="2352"/>
    </location>
</feature>
<keyword evidence="7" id="KW-0808">Transferase</keyword>
<dbReference type="GeneTree" id="ENSGT00940000166813"/>
<feature type="repeat" description="RCC1" evidence="12">
    <location>
        <begin position="3432"/>
        <end position="3483"/>
    </location>
</feature>
<dbReference type="Pfam" id="PF25390">
    <property type="entry name" value="WD40_RLD"/>
    <property type="match status" value="2"/>
</dbReference>
<dbReference type="Gene3D" id="3.90.1750.10">
    <property type="entry name" value="Hect, E3 ligase catalytic domains"/>
    <property type="match status" value="1"/>
</dbReference>
<reference evidence="16" key="3">
    <citation type="submission" date="2025-09" db="UniProtKB">
        <authorList>
            <consortium name="Ensembl"/>
        </authorList>
    </citation>
    <scope>IDENTIFICATION</scope>
</reference>
<organism evidence="16 17">
    <name type="scientific">Oreochromis niloticus</name>
    <name type="common">Nile tilapia</name>
    <name type="synonym">Tilapia nilotica</name>
    <dbReference type="NCBI Taxonomy" id="8128"/>
    <lineage>
        <taxon>Eukaryota</taxon>
        <taxon>Metazoa</taxon>
        <taxon>Chordata</taxon>
        <taxon>Craniata</taxon>
        <taxon>Vertebrata</taxon>
        <taxon>Euteleostomi</taxon>
        <taxon>Actinopterygii</taxon>
        <taxon>Neopterygii</taxon>
        <taxon>Teleostei</taxon>
        <taxon>Neoteleostei</taxon>
        <taxon>Acanthomorphata</taxon>
        <taxon>Ovalentaria</taxon>
        <taxon>Cichlomorphae</taxon>
        <taxon>Cichliformes</taxon>
        <taxon>Cichlidae</taxon>
        <taxon>African cichlids</taxon>
        <taxon>Pseudocrenilabrinae</taxon>
        <taxon>Oreochromini</taxon>
        <taxon>Oreochromis</taxon>
    </lineage>
</organism>
<feature type="repeat" description="RCC1" evidence="12">
    <location>
        <begin position="655"/>
        <end position="707"/>
    </location>
</feature>
<dbReference type="STRING" id="8128.ENSONIP00000009675"/>
<evidence type="ECO:0000256" key="11">
    <source>
        <dbReference type="PROSITE-ProRule" id="PRU00221"/>
    </source>
</evidence>
<dbReference type="OMA" id="QHYMSGT"/>
<dbReference type="FunFam" id="3.30.2410.10:FF:000006">
    <property type="entry name" value="probable E3 ubiquitin-protein ligase HERC1 isoform X2"/>
    <property type="match status" value="1"/>
</dbReference>
<dbReference type="InterPro" id="IPR013320">
    <property type="entry name" value="ConA-like_dom_sf"/>
</dbReference>
<dbReference type="InterPro" id="IPR003877">
    <property type="entry name" value="SPRY_dom"/>
</dbReference>
<evidence type="ECO:0000256" key="12">
    <source>
        <dbReference type="PROSITE-ProRule" id="PRU00235"/>
    </source>
</evidence>
<dbReference type="InParanoid" id="I3JLD1"/>
<name>I3JLD1_ORENI</name>
<feature type="region of interest" description="Disordered" evidence="13">
    <location>
        <begin position="2177"/>
        <end position="2198"/>
    </location>
</feature>
<feature type="repeat" description="RCC1" evidence="12">
    <location>
        <begin position="3292"/>
        <end position="3378"/>
    </location>
</feature>
<reference evidence="17" key="1">
    <citation type="submission" date="2012-01" db="EMBL/GenBank/DDBJ databases">
        <title>The Genome Sequence of Oreochromis niloticus (Nile Tilapia).</title>
        <authorList>
            <consortium name="Broad Institute Genome Assembly Team"/>
            <consortium name="Broad Institute Sequencing Platform"/>
            <person name="Di Palma F."/>
            <person name="Johnson J."/>
            <person name="Lander E.S."/>
            <person name="Lindblad-Toh K."/>
        </authorList>
    </citation>
    <scope>NUCLEOTIDE SEQUENCE [LARGE SCALE GENOMIC DNA]</scope>
</reference>
<dbReference type="PROSITE" id="PS00626">
    <property type="entry name" value="RCC1_2"/>
    <property type="match status" value="4"/>
</dbReference>
<dbReference type="Pfam" id="PF00632">
    <property type="entry name" value="HECT"/>
    <property type="match status" value="1"/>
</dbReference>
<feature type="compositionally biased region" description="Basic and acidic residues" evidence="13">
    <location>
        <begin position="2090"/>
        <end position="2101"/>
    </location>
</feature>
<dbReference type="PANTHER" id="PTHR22872">
    <property type="entry name" value="BTK-BINDING PROTEIN-RELATED"/>
    <property type="match status" value="1"/>
</dbReference>
<dbReference type="InterPro" id="IPR058923">
    <property type="entry name" value="RCC1-like_dom"/>
</dbReference>
<dbReference type="InterPro" id="IPR000408">
    <property type="entry name" value="Reg_chr_condens"/>
</dbReference>
<evidence type="ECO:0000256" key="5">
    <source>
        <dbReference type="ARBA" id="ARBA00022490"/>
    </source>
</evidence>
<dbReference type="Proteomes" id="UP000005207">
    <property type="component" value="Linkage group LG7"/>
</dbReference>
<dbReference type="Pfam" id="PF00622">
    <property type="entry name" value="SPRY"/>
    <property type="match status" value="1"/>
</dbReference>
<keyword evidence="5" id="KW-0963">Cytoplasm</keyword>
<feature type="repeat" description="RCC1" evidence="12">
    <location>
        <begin position="3484"/>
        <end position="3535"/>
    </location>
</feature>
<dbReference type="Gene3D" id="3.30.2410.10">
    <property type="entry name" value="Hect, E3 ligase catalytic domain"/>
    <property type="match status" value="1"/>
</dbReference>
<dbReference type="Gene3D" id="2.130.10.30">
    <property type="entry name" value="Regulator of chromosome condensation 1/beta-lactamase-inhibitor protein II"/>
    <property type="match status" value="2"/>
</dbReference>
<dbReference type="InterPro" id="IPR051625">
    <property type="entry name" value="Signaling_Regulatory_Domain"/>
</dbReference>
<evidence type="ECO:0000256" key="6">
    <source>
        <dbReference type="ARBA" id="ARBA00022553"/>
    </source>
</evidence>
<dbReference type="InterPro" id="IPR009091">
    <property type="entry name" value="RCC1/BLIP-II"/>
</dbReference>
<feature type="repeat" description="RCC1" evidence="12">
    <location>
        <begin position="343"/>
        <end position="392"/>
    </location>
</feature>
<dbReference type="InterPro" id="IPR000569">
    <property type="entry name" value="HECT_dom"/>
</dbReference>
<dbReference type="Gene3D" id="3.30.2160.10">
    <property type="entry name" value="Hect, E3 ligase catalytic domain"/>
    <property type="match status" value="1"/>
</dbReference>
<dbReference type="SUPFAM" id="SSF49899">
    <property type="entry name" value="Concanavalin A-like lectins/glucanases"/>
    <property type="match status" value="1"/>
</dbReference>
<feature type="repeat" description="RCC1" evidence="12">
    <location>
        <begin position="3243"/>
        <end position="3291"/>
    </location>
</feature>
<dbReference type="CDD" id="cd00078">
    <property type="entry name" value="HECTc"/>
    <property type="match status" value="1"/>
</dbReference>
<feature type="repeat" description="RCC1" evidence="12">
    <location>
        <begin position="501"/>
        <end position="550"/>
    </location>
</feature>
<reference evidence="16" key="2">
    <citation type="submission" date="2025-08" db="UniProtKB">
        <authorList>
            <consortium name="Ensembl"/>
        </authorList>
    </citation>
    <scope>IDENTIFICATION</scope>
</reference>
<evidence type="ECO:0000256" key="8">
    <source>
        <dbReference type="ARBA" id="ARBA00022737"/>
    </source>
</evidence>
<keyword evidence="11" id="KW-0853">WD repeat</keyword>
<dbReference type="SMART" id="SM00320">
    <property type="entry name" value="WD40"/>
    <property type="match status" value="3"/>
</dbReference>
<dbReference type="PANTHER" id="PTHR22872:SF6">
    <property type="entry name" value="E3 UBIQUITIN-PROTEIN LIGASE HERC1-RELATED"/>
    <property type="match status" value="1"/>
</dbReference>
<dbReference type="InterPro" id="IPR001680">
    <property type="entry name" value="WD40_rpt"/>
</dbReference>
<evidence type="ECO:0000256" key="10">
    <source>
        <dbReference type="PROSITE-ProRule" id="PRU00104"/>
    </source>
</evidence>
<feature type="repeat" description="RCC1" evidence="12">
    <location>
        <begin position="604"/>
        <end position="654"/>
    </location>
</feature>
<dbReference type="InterPro" id="IPR035768">
    <property type="entry name" value="SPRY_HERC1"/>
</dbReference>
<feature type="active site" description="Glycyl thioester intermediate" evidence="10">
    <location>
        <position position="4037"/>
    </location>
</feature>
<feature type="repeat" description="RCC1" evidence="12">
    <location>
        <begin position="3536"/>
        <end position="3587"/>
    </location>
</feature>
<feature type="region of interest" description="Disordered" evidence="13">
    <location>
        <begin position="2090"/>
        <end position="2109"/>
    </location>
</feature>
<dbReference type="EC" id="2.3.2.26" evidence="4"/>
<keyword evidence="9 10" id="KW-0833">Ubl conjugation pathway</keyword>
<dbReference type="GO" id="GO:0061630">
    <property type="term" value="F:ubiquitin protein ligase activity"/>
    <property type="evidence" value="ECO:0007669"/>
    <property type="project" value="UniProtKB-EC"/>
</dbReference>
<dbReference type="PROSITE" id="PS50294">
    <property type="entry name" value="WD_REPEATS_REGION"/>
    <property type="match status" value="1"/>
</dbReference>
<dbReference type="SUPFAM" id="SSF56204">
    <property type="entry name" value="Hect, E3 ligase catalytic domain"/>
    <property type="match status" value="1"/>
</dbReference>
<dbReference type="FunFam" id="2.60.120.920:FF:000015">
    <property type="entry name" value="LOW QUALITY PROTEIN: probable E3 ubiquitin-protein ligase HERC1"/>
    <property type="match status" value="1"/>
</dbReference>
<comment type="pathway">
    <text evidence="3">Protein modification; protein ubiquitination.</text>
</comment>
<protein>
    <recommendedName>
        <fullName evidence="4">HECT-type E3 ubiquitin transferase</fullName>
        <ecNumber evidence="4">2.3.2.26</ecNumber>
    </recommendedName>
</protein>
<evidence type="ECO:0000256" key="4">
    <source>
        <dbReference type="ARBA" id="ARBA00012485"/>
    </source>
</evidence>
<dbReference type="InterPro" id="IPR015943">
    <property type="entry name" value="WD40/YVTN_repeat-like_dom_sf"/>
</dbReference>
<feature type="repeat" description="RCC1" evidence="12">
    <location>
        <begin position="448"/>
        <end position="500"/>
    </location>
</feature>
<dbReference type="InterPro" id="IPR001870">
    <property type="entry name" value="B30.2/SPRY"/>
</dbReference>